<proteinExistence type="predicted"/>
<dbReference type="Proteomes" id="UP001558613">
    <property type="component" value="Unassembled WGS sequence"/>
</dbReference>
<keyword evidence="2" id="KW-1185">Reference proteome</keyword>
<evidence type="ECO:0000313" key="1">
    <source>
        <dbReference type="EMBL" id="KAL1258392.1"/>
    </source>
</evidence>
<reference evidence="1 2" key="1">
    <citation type="submission" date="2023-09" db="EMBL/GenBank/DDBJ databases">
        <authorList>
            <person name="Wang M."/>
        </authorList>
    </citation>
    <scope>NUCLEOTIDE SEQUENCE [LARGE SCALE GENOMIC DNA]</scope>
    <source>
        <strain evidence="1">GT-2023</strain>
        <tissue evidence="1">Liver</tissue>
    </source>
</reference>
<dbReference type="EMBL" id="JAYMGO010000017">
    <property type="protein sequence ID" value="KAL1258392.1"/>
    <property type="molecule type" value="Genomic_DNA"/>
</dbReference>
<sequence>MENVATSDATSTLQERPYCCHLVERASPCSRPAVLQKSSRSVVCSTMSHHEEEKRDPMRLSRSGLWVQPGLTTYPIHPFAKATLLWLPGYQLIKVAKRGIMENRATQVALDNNEEVVLRSCLADEGYSGLTSSEHTAITI</sequence>
<comment type="caution">
    <text evidence="1">The sequence shown here is derived from an EMBL/GenBank/DDBJ whole genome shotgun (WGS) entry which is preliminary data.</text>
</comment>
<organism evidence="1 2">
    <name type="scientific">Cirrhinus molitorella</name>
    <name type="common">mud carp</name>
    <dbReference type="NCBI Taxonomy" id="172907"/>
    <lineage>
        <taxon>Eukaryota</taxon>
        <taxon>Metazoa</taxon>
        <taxon>Chordata</taxon>
        <taxon>Craniata</taxon>
        <taxon>Vertebrata</taxon>
        <taxon>Euteleostomi</taxon>
        <taxon>Actinopterygii</taxon>
        <taxon>Neopterygii</taxon>
        <taxon>Teleostei</taxon>
        <taxon>Ostariophysi</taxon>
        <taxon>Cypriniformes</taxon>
        <taxon>Cyprinidae</taxon>
        <taxon>Labeoninae</taxon>
        <taxon>Labeonini</taxon>
        <taxon>Cirrhinus</taxon>
    </lineage>
</organism>
<protein>
    <submittedName>
        <fullName evidence="1">Uncharacterized protein</fullName>
    </submittedName>
</protein>
<name>A0ABR3LZU7_9TELE</name>
<gene>
    <name evidence="1" type="ORF">QQF64_011636</name>
</gene>
<evidence type="ECO:0000313" key="2">
    <source>
        <dbReference type="Proteomes" id="UP001558613"/>
    </source>
</evidence>
<accession>A0ABR3LZU7</accession>